<keyword evidence="3 6" id="KW-0812">Transmembrane</keyword>
<evidence type="ECO:0000256" key="3">
    <source>
        <dbReference type="ARBA" id="ARBA00022692"/>
    </source>
</evidence>
<reference evidence="7 8" key="1">
    <citation type="journal article" date="2011" name="Front. Microbiol.">
        <title>Genomic signatures of strain selection and enhancement in Bacillus atrophaeus var. globigii, a historical biowarfare simulant.</title>
        <authorList>
            <person name="Gibbons H.S."/>
            <person name="Broomall S.M."/>
            <person name="McNew L.A."/>
            <person name="Daligault H."/>
            <person name="Chapman C."/>
            <person name="Bruce D."/>
            <person name="Karavis M."/>
            <person name="Krepps M."/>
            <person name="McGregor P.A."/>
            <person name="Hong C."/>
            <person name="Park K.H."/>
            <person name="Akmal A."/>
            <person name="Feldman A."/>
            <person name="Lin J.S."/>
            <person name="Chang W.E."/>
            <person name="Higgs B.W."/>
            <person name="Demirev P."/>
            <person name="Lindquist J."/>
            <person name="Liem A."/>
            <person name="Fochler E."/>
            <person name="Read T.D."/>
            <person name="Tapia R."/>
            <person name="Johnson S."/>
            <person name="Bishop-Lilly K.A."/>
            <person name="Detter C."/>
            <person name="Han C."/>
            <person name="Sozhamannan S."/>
            <person name="Rosenzweig C.N."/>
            <person name="Skowronski E.W."/>
        </authorList>
    </citation>
    <scope>NUCLEOTIDE SEQUENCE [LARGE SCALE GENOMIC DNA]</scope>
    <source>
        <strain evidence="7 8">AK5</strain>
    </source>
</reference>
<dbReference type="Gene3D" id="3.55.40.10">
    <property type="entry name" value="minor pseudopilin epsh domain"/>
    <property type="match status" value="1"/>
</dbReference>
<sequence length="190" mass="22145">MISARRQQTGFTLIEVLIVAMIIGIGALFIVMSIPQRSVNEGTETVAKQFMQQLHFARERALLRNHVYGIEFDEELQFYSFYRWHQGRWIAPESAQLQRTHMPDHITFELEMGQFRLLDNMQEGRESVFGRDRRADNPDERVPRPTVIIFESTEFIGFLLRFENLLDGLDSHEVDARSGISAALREAETW</sequence>
<evidence type="ECO:0000256" key="1">
    <source>
        <dbReference type="ARBA" id="ARBA00004167"/>
    </source>
</evidence>
<evidence type="ECO:0000313" key="7">
    <source>
        <dbReference type="EMBL" id="RUO18266.1"/>
    </source>
</evidence>
<dbReference type="GO" id="GO:0015628">
    <property type="term" value="P:protein secretion by the type II secretion system"/>
    <property type="evidence" value="ECO:0007669"/>
    <property type="project" value="InterPro"/>
</dbReference>
<dbReference type="NCBIfam" id="TIGR02532">
    <property type="entry name" value="IV_pilin_GFxxxE"/>
    <property type="match status" value="1"/>
</dbReference>
<dbReference type="GO" id="GO:0015627">
    <property type="term" value="C:type II protein secretion system complex"/>
    <property type="evidence" value="ECO:0007669"/>
    <property type="project" value="InterPro"/>
</dbReference>
<keyword evidence="2" id="KW-0488">Methylation</keyword>
<evidence type="ECO:0000256" key="6">
    <source>
        <dbReference type="SAM" id="Phobius"/>
    </source>
</evidence>
<dbReference type="Proteomes" id="UP000288212">
    <property type="component" value="Unassembled WGS sequence"/>
</dbReference>
<dbReference type="Pfam" id="PF07963">
    <property type="entry name" value="N_methyl"/>
    <property type="match status" value="1"/>
</dbReference>
<dbReference type="InterPro" id="IPR012902">
    <property type="entry name" value="N_methyl_site"/>
</dbReference>
<protein>
    <submittedName>
        <fullName evidence="7">Uncharacterized protein</fullName>
    </submittedName>
</protein>
<comment type="caution">
    <text evidence="7">The sequence shown here is derived from an EMBL/GenBank/DDBJ whole genome shotgun (WGS) entry which is preliminary data.</text>
</comment>
<name>A0A432VQ59_9GAMM</name>
<dbReference type="AlphaFoldDB" id="A0A432VQ59"/>
<evidence type="ECO:0000256" key="2">
    <source>
        <dbReference type="ARBA" id="ARBA00022481"/>
    </source>
</evidence>
<dbReference type="InterPro" id="IPR002416">
    <property type="entry name" value="T2SS_protein-GspH"/>
</dbReference>
<organism evidence="7 8">
    <name type="scientific">Aliidiomarina haloalkalitolerans</name>
    <dbReference type="NCBI Taxonomy" id="859059"/>
    <lineage>
        <taxon>Bacteria</taxon>
        <taxon>Pseudomonadati</taxon>
        <taxon>Pseudomonadota</taxon>
        <taxon>Gammaproteobacteria</taxon>
        <taxon>Alteromonadales</taxon>
        <taxon>Idiomarinaceae</taxon>
        <taxon>Aliidiomarina</taxon>
    </lineage>
</organism>
<dbReference type="OrthoDB" id="6237341at2"/>
<dbReference type="GO" id="GO:0016020">
    <property type="term" value="C:membrane"/>
    <property type="evidence" value="ECO:0007669"/>
    <property type="project" value="UniProtKB-SubCell"/>
</dbReference>
<dbReference type="PROSITE" id="PS00409">
    <property type="entry name" value="PROKAR_NTER_METHYL"/>
    <property type="match status" value="1"/>
</dbReference>
<keyword evidence="8" id="KW-1185">Reference proteome</keyword>
<keyword evidence="4 6" id="KW-1133">Transmembrane helix</keyword>
<dbReference type="PRINTS" id="PR00885">
    <property type="entry name" value="BCTERIALGSPH"/>
</dbReference>
<comment type="subcellular location">
    <subcellularLocation>
        <location evidence="1">Membrane</location>
        <topology evidence="1">Single-pass membrane protein</topology>
    </subcellularLocation>
</comment>
<dbReference type="EMBL" id="PIPI01000010">
    <property type="protein sequence ID" value="RUO18266.1"/>
    <property type="molecule type" value="Genomic_DNA"/>
</dbReference>
<accession>A0A432VQ59</accession>
<proteinExistence type="predicted"/>
<dbReference type="RefSeq" id="WP_126794373.1">
    <property type="nucleotide sequence ID" value="NZ_PIPI01000010.1"/>
</dbReference>
<feature type="transmembrane region" description="Helical" evidence="6">
    <location>
        <begin position="12"/>
        <end position="34"/>
    </location>
</feature>
<dbReference type="SUPFAM" id="SSF54523">
    <property type="entry name" value="Pili subunits"/>
    <property type="match status" value="1"/>
</dbReference>
<evidence type="ECO:0000256" key="4">
    <source>
        <dbReference type="ARBA" id="ARBA00022989"/>
    </source>
</evidence>
<evidence type="ECO:0000313" key="8">
    <source>
        <dbReference type="Proteomes" id="UP000288212"/>
    </source>
</evidence>
<evidence type="ECO:0000256" key="5">
    <source>
        <dbReference type="ARBA" id="ARBA00023136"/>
    </source>
</evidence>
<dbReference type="InterPro" id="IPR045584">
    <property type="entry name" value="Pilin-like"/>
</dbReference>
<gene>
    <name evidence="7" type="ORF">CWE06_11495</name>
</gene>
<keyword evidence="5 6" id="KW-0472">Membrane</keyword>